<evidence type="ECO:0000313" key="3">
    <source>
        <dbReference type="Proteomes" id="UP001500635"/>
    </source>
</evidence>
<evidence type="ECO:0000256" key="1">
    <source>
        <dbReference type="SAM" id="Phobius"/>
    </source>
</evidence>
<name>A0ABP8JJ43_9ACTN</name>
<protein>
    <submittedName>
        <fullName evidence="2">Uncharacterized protein</fullName>
    </submittedName>
</protein>
<reference evidence="3" key="1">
    <citation type="journal article" date="2019" name="Int. J. Syst. Evol. Microbiol.">
        <title>The Global Catalogue of Microorganisms (GCM) 10K type strain sequencing project: providing services to taxonomists for standard genome sequencing and annotation.</title>
        <authorList>
            <consortium name="The Broad Institute Genomics Platform"/>
            <consortium name="The Broad Institute Genome Sequencing Center for Infectious Disease"/>
            <person name="Wu L."/>
            <person name="Ma J."/>
        </authorList>
    </citation>
    <scope>NUCLEOTIDE SEQUENCE [LARGE SCALE GENOMIC DNA]</scope>
    <source>
        <strain evidence="3">JCM 17688</strain>
    </source>
</reference>
<comment type="caution">
    <text evidence="2">The sequence shown here is derived from an EMBL/GenBank/DDBJ whole genome shotgun (WGS) entry which is preliminary data.</text>
</comment>
<proteinExistence type="predicted"/>
<keyword evidence="1" id="KW-0812">Transmembrane</keyword>
<dbReference type="EMBL" id="BAABFR010000026">
    <property type="protein sequence ID" value="GAA4391627.1"/>
    <property type="molecule type" value="Genomic_DNA"/>
</dbReference>
<sequence length="127" mass="14168">MTGSVLGIALIVGYVVGALGTARIVADHQYRFWSKKRMSMINDVVIPATFAAVFWPIVLPGIGVACVVRRARGFFIPTIVCEDRAKRDRLERRERADALRASAELLDDPDLRETLLDAANELDRNAW</sequence>
<gene>
    <name evidence="2" type="ORF">GCM10023147_20710</name>
</gene>
<evidence type="ECO:0000313" key="2">
    <source>
        <dbReference type="EMBL" id="GAA4391627.1"/>
    </source>
</evidence>
<keyword evidence="1" id="KW-1133">Transmembrane helix</keyword>
<feature type="transmembrane region" description="Helical" evidence="1">
    <location>
        <begin position="44"/>
        <end position="68"/>
    </location>
</feature>
<dbReference type="Proteomes" id="UP001500635">
    <property type="component" value="Unassembled WGS sequence"/>
</dbReference>
<accession>A0ABP8JJ43</accession>
<keyword evidence="3" id="KW-1185">Reference proteome</keyword>
<organism evidence="2 3">
    <name type="scientific">Tsukamurella soli</name>
    <dbReference type="NCBI Taxonomy" id="644556"/>
    <lineage>
        <taxon>Bacteria</taxon>
        <taxon>Bacillati</taxon>
        <taxon>Actinomycetota</taxon>
        <taxon>Actinomycetes</taxon>
        <taxon>Mycobacteriales</taxon>
        <taxon>Tsukamurellaceae</taxon>
        <taxon>Tsukamurella</taxon>
    </lineage>
</organism>
<keyword evidence="1" id="KW-0472">Membrane</keyword>